<dbReference type="SUPFAM" id="SSF49777">
    <property type="entry name" value="PEBP-like"/>
    <property type="match status" value="1"/>
</dbReference>
<dbReference type="AlphaFoldDB" id="A0A1G8D1H4"/>
<reference evidence="1 2" key="1">
    <citation type="submission" date="2016-10" db="EMBL/GenBank/DDBJ databases">
        <authorList>
            <person name="de Groot N.N."/>
        </authorList>
    </citation>
    <scope>NUCLEOTIDE SEQUENCE [LARGE SCALE GENOMIC DNA]</scope>
    <source>
        <strain evidence="1 2">DSM 527</strain>
    </source>
</reference>
<dbReference type="PANTHER" id="PTHR30289:SF1">
    <property type="entry name" value="PEBP (PHOSPHATIDYLETHANOLAMINE-BINDING PROTEIN) FAMILY PROTEIN"/>
    <property type="match status" value="1"/>
</dbReference>
<dbReference type="PANTHER" id="PTHR30289">
    <property type="entry name" value="UNCHARACTERIZED PROTEIN YBCL-RELATED"/>
    <property type="match status" value="1"/>
</dbReference>
<dbReference type="InterPro" id="IPR008914">
    <property type="entry name" value="PEBP"/>
</dbReference>
<dbReference type="InterPro" id="IPR036610">
    <property type="entry name" value="PEBP-like_sf"/>
</dbReference>
<dbReference type="STRING" id="104663.SAMN04488121_113107"/>
<protein>
    <submittedName>
        <fullName evidence="1">Phospholipid-binding protein, PBP family</fullName>
    </submittedName>
</protein>
<proteinExistence type="predicted"/>
<dbReference type="Gene3D" id="3.90.280.10">
    <property type="entry name" value="PEBP-like"/>
    <property type="match status" value="1"/>
</dbReference>
<dbReference type="RefSeq" id="WP_089838443.1">
    <property type="nucleotide sequence ID" value="NZ_FNBN01000013.1"/>
</dbReference>
<sequence>MENKVTGSLKISSTAFDHEGVIPSKYTCEGEDVNPPLQIEQIPAGTATLAIIAEDPDAPSGTFDHWVIWNIPPTNLIGGDSVPGVCGKNGSGKTGYYGPCPPSGFHRYYFHVYALDTELDLENGADKAALQQAMQGHILGESVLMGRYQKHGL</sequence>
<accession>A0A1G8D1H4</accession>
<organism evidence="1 2">
    <name type="scientific">Chitinophaga filiformis</name>
    <name type="common">Myxococcus filiformis</name>
    <name type="synonym">Flexibacter filiformis</name>
    <dbReference type="NCBI Taxonomy" id="104663"/>
    <lineage>
        <taxon>Bacteria</taxon>
        <taxon>Pseudomonadati</taxon>
        <taxon>Bacteroidota</taxon>
        <taxon>Chitinophagia</taxon>
        <taxon>Chitinophagales</taxon>
        <taxon>Chitinophagaceae</taxon>
        <taxon>Chitinophaga</taxon>
    </lineage>
</organism>
<dbReference type="EMBL" id="FNBN01000013">
    <property type="protein sequence ID" value="SDH51353.1"/>
    <property type="molecule type" value="Genomic_DNA"/>
</dbReference>
<evidence type="ECO:0000313" key="2">
    <source>
        <dbReference type="Proteomes" id="UP000199045"/>
    </source>
</evidence>
<evidence type="ECO:0000313" key="1">
    <source>
        <dbReference type="EMBL" id="SDH51353.1"/>
    </source>
</evidence>
<name>A0A1G8D1H4_CHIFI</name>
<dbReference type="InterPro" id="IPR005247">
    <property type="entry name" value="YbhB_YbcL/LppC-like"/>
</dbReference>
<dbReference type="CDD" id="cd00865">
    <property type="entry name" value="PEBP_bact_arch"/>
    <property type="match status" value="1"/>
</dbReference>
<dbReference type="Proteomes" id="UP000199045">
    <property type="component" value="Unassembled WGS sequence"/>
</dbReference>
<gene>
    <name evidence="1" type="ORF">SAMN04488121_113107</name>
</gene>
<dbReference type="NCBIfam" id="TIGR00481">
    <property type="entry name" value="YbhB/YbcL family Raf kinase inhibitor-like protein"/>
    <property type="match status" value="1"/>
</dbReference>
<dbReference type="OrthoDB" id="9797506at2"/>
<dbReference type="Pfam" id="PF01161">
    <property type="entry name" value="PBP"/>
    <property type="match status" value="1"/>
</dbReference>